<sequence>MVNPVGEIVLSGNLLLAMPIALAAGFLAFASPCVLPLVPGYLAYVGGFTRPVENRRERSRLLLGVSLFILGFSVVFVAFSIVFATAGLLLQSRLDLITRIAGVVVILMGLVFIGQVSFLQRTVRPRMTAAAGLGGAPVLGIVFGLGWVPCIGPTLIAVSALVINEGDIGRAALIGLLYCLGLGVPFLLLAFGFRWATGAADWLKRNVRVINLIGGGLLIAIGVAMVTGLWSLFVSSLGSVIGGTVTPL</sequence>
<feature type="transmembrane region" description="Helical" evidence="6">
    <location>
        <begin position="20"/>
        <end position="44"/>
    </location>
</feature>
<proteinExistence type="inferred from homology"/>
<evidence type="ECO:0000256" key="3">
    <source>
        <dbReference type="ARBA" id="ARBA00022692"/>
    </source>
</evidence>
<feature type="transmembrane region" description="Helical" evidence="6">
    <location>
        <begin position="96"/>
        <end position="118"/>
    </location>
</feature>
<dbReference type="PANTHER" id="PTHR31272">
    <property type="entry name" value="CYTOCHROME C-TYPE BIOGENESIS PROTEIN HI_1454-RELATED"/>
    <property type="match status" value="1"/>
</dbReference>
<dbReference type="GO" id="GO:0017004">
    <property type="term" value="P:cytochrome complex assembly"/>
    <property type="evidence" value="ECO:0007669"/>
    <property type="project" value="InterPro"/>
</dbReference>
<keyword evidence="3 6" id="KW-0812">Transmembrane</keyword>
<reference evidence="8 9" key="2">
    <citation type="submission" date="2016-01" db="EMBL/GenBank/DDBJ databases">
        <title>Microcella alkaliphila JAM AC0309 whole genome shotgun sequence.</title>
        <authorList>
            <person name="Kurata A."/>
            <person name="Hirose Y."/>
            <person name="Kishimoto N."/>
            <person name="Kobayashi T."/>
        </authorList>
    </citation>
    <scope>NUCLEOTIDE SEQUENCE [LARGE SCALE GENOMIC DNA]</scope>
    <source>
        <strain evidence="8 9">JAM AC0309</strain>
    </source>
</reference>
<dbReference type="AlphaFoldDB" id="A0A0U5BFU7"/>
<dbReference type="Proteomes" id="UP000218965">
    <property type="component" value="Chromosome"/>
</dbReference>
<accession>A0A0U5BFU7</accession>
<feature type="transmembrane region" description="Helical" evidence="6">
    <location>
        <begin position="175"/>
        <end position="197"/>
    </location>
</feature>
<feature type="transmembrane region" description="Helical" evidence="6">
    <location>
        <begin position="209"/>
        <end position="233"/>
    </location>
</feature>
<organism evidence="8 9">
    <name type="scientific">Microcella alkaliphila</name>
    <dbReference type="NCBI Taxonomy" id="279828"/>
    <lineage>
        <taxon>Bacteria</taxon>
        <taxon>Bacillati</taxon>
        <taxon>Actinomycetota</taxon>
        <taxon>Actinomycetes</taxon>
        <taxon>Micrococcales</taxon>
        <taxon>Microbacteriaceae</taxon>
        <taxon>Microcella</taxon>
    </lineage>
</organism>
<evidence type="ECO:0000259" key="7">
    <source>
        <dbReference type="Pfam" id="PF02683"/>
    </source>
</evidence>
<evidence type="ECO:0000256" key="6">
    <source>
        <dbReference type="SAM" id="Phobius"/>
    </source>
</evidence>
<evidence type="ECO:0000256" key="4">
    <source>
        <dbReference type="ARBA" id="ARBA00022989"/>
    </source>
</evidence>
<dbReference type="GO" id="GO:0016020">
    <property type="term" value="C:membrane"/>
    <property type="evidence" value="ECO:0007669"/>
    <property type="project" value="UniProtKB-SubCell"/>
</dbReference>
<gene>
    <name evidence="8" type="primary">ccdA</name>
    <name evidence="8" type="ORF">MalAC0309_2606</name>
</gene>
<evidence type="ECO:0000313" key="8">
    <source>
        <dbReference type="EMBL" id="BAU33441.1"/>
    </source>
</evidence>
<evidence type="ECO:0000256" key="1">
    <source>
        <dbReference type="ARBA" id="ARBA00004141"/>
    </source>
</evidence>
<dbReference type="InterPro" id="IPR051790">
    <property type="entry name" value="Cytochrome_c-biogenesis_DsbD"/>
</dbReference>
<feature type="transmembrane region" description="Helical" evidence="6">
    <location>
        <begin position="130"/>
        <end position="163"/>
    </location>
</feature>
<name>A0A0U5BFU7_9MICO</name>
<dbReference type="InterPro" id="IPR003834">
    <property type="entry name" value="Cyt_c_assmbl_TM_dom"/>
</dbReference>
<feature type="transmembrane region" description="Helical" evidence="6">
    <location>
        <begin position="65"/>
        <end position="90"/>
    </location>
</feature>
<reference evidence="9" key="1">
    <citation type="submission" date="2015-12" db="EMBL/GenBank/DDBJ databases">
        <authorList>
            <person name="Shamseldin A."/>
            <person name="Moawad H."/>
            <person name="Abd El-Rahim W.M."/>
            <person name="Sadowsky M.J."/>
        </authorList>
    </citation>
    <scope>NUCLEOTIDE SEQUENCE [LARGE SCALE GENOMIC DNA]</scope>
    <source>
        <strain evidence="9">JAM AC0309</strain>
    </source>
</reference>
<evidence type="ECO:0000256" key="2">
    <source>
        <dbReference type="ARBA" id="ARBA00006143"/>
    </source>
</evidence>
<comment type="subcellular location">
    <subcellularLocation>
        <location evidence="1">Membrane</location>
        <topology evidence="1">Multi-pass membrane protein</topology>
    </subcellularLocation>
</comment>
<evidence type="ECO:0000313" key="9">
    <source>
        <dbReference type="Proteomes" id="UP000218965"/>
    </source>
</evidence>
<dbReference type="PANTHER" id="PTHR31272:SF4">
    <property type="entry name" value="CYTOCHROME C-TYPE BIOGENESIS PROTEIN HI_1454-RELATED"/>
    <property type="match status" value="1"/>
</dbReference>
<keyword evidence="4 6" id="KW-1133">Transmembrane helix</keyword>
<protein>
    <submittedName>
        <fullName evidence="8">Cytochrome C-type biogenesis protein</fullName>
    </submittedName>
</protein>
<keyword evidence="5 6" id="KW-0472">Membrane</keyword>
<feature type="domain" description="Cytochrome C biogenesis protein transmembrane" evidence="7">
    <location>
        <begin position="15"/>
        <end position="226"/>
    </location>
</feature>
<evidence type="ECO:0000256" key="5">
    <source>
        <dbReference type="ARBA" id="ARBA00023136"/>
    </source>
</evidence>
<dbReference type="KEGG" id="malk:MalAC0309_2606"/>
<comment type="similarity">
    <text evidence="2">Belongs to the DsbD family.</text>
</comment>
<dbReference type="Pfam" id="PF02683">
    <property type="entry name" value="DsbD_TM"/>
    <property type="match status" value="1"/>
</dbReference>
<dbReference type="EMBL" id="AP017315">
    <property type="protein sequence ID" value="BAU33441.1"/>
    <property type="molecule type" value="Genomic_DNA"/>
</dbReference>